<keyword evidence="2" id="KW-0805">Transcription regulation</keyword>
<dbReference type="InterPro" id="IPR037171">
    <property type="entry name" value="NagB/RpiA_transferase-like"/>
</dbReference>
<evidence type="ECO:0000256" key="2">
    <source>
        <dbReference type="ARBA" id="ARBA00023015"/>
    </source>
</evidence>
<dbReference type="Proteomes" id="UP000036938">
    <property type="component" value="Unassembled WGS sequence"/>
</dbReference>
<proteinExistence type="predicted"/>
<gene>
    <name evidence="5" type="ORF">ATO11_12825</name>
</gene>
<sequence length="252" mass="26826">MGFRQADILELARAQGAVTVDDLAAQFGVTAQTIRRDLTELAEAGQLERVHGGAVLPSGVANIEYEERRRLNDAAKAAIAAACAADIPDAASVFLNIGTTTEAVAKALMKHRGMMIFTNNLNVATLMAGAPEVEVMVTGGMLRHADGGLVGAAASRMIENFKFDIAVIGCSAIDPVDGDILDFDLSEVGVSQSILSRARKRVLVADHSKWQRAAPARIASLREIDVMFTDGPVPDGLAQRLRDWGTEVRVCD</sequence>
<dbReference type="STRING" id="1317121.ATO11_12825"/>
<dbReference type="PANTHER" id="PTHR30363:SF4">
    <property type="entry name" value="GLYCEROL-3-PHOSPHATE REGULON REPRESSOR"/>
    <property type="match status" value="1"/>
</dbReference>
<dbReference type="Pfam" id="PF08220">
    <property type="entry name" value="HTH_DeoR"/>
    <property type="match status" value="1"/>
</dbReference>
<accession>A0A0L1JPY4</accession>
<organism evidence="5 6">
    <name type="scientific">Pseudaestuariivita atlantica</name>
    <dbReference type="NCBI Taxonomy" id="1317121"/>
    <lineage>
        <taxon>Bacteria</taxon>
        <taxon>Pseudomonadati</taxon>
        <taxon>Pseudomonadota</taxon>
        <taxon>Alphaproteobacteria</taxon>
        <taxon>Rhodobacterales</taxon>
        <taxon>Paracoccaceae</taxon>
        <taxon>Pseudaestuariivita</taxon>
    </lineage>
</organism>
<feature type="domain" description="HTH deoR-type" evidence="4">
    <location>
        <begin position="1"/>
        <end position="56"/>
    </location>
</feature>
<dbReference type="EMBL" id="AQQZ01000005">
    <property type="protein sequence ID" value="KNG93438.1"/>
    <property type="molecule type" value="Genomic_DNA"/>
</dbReference>
<dbReference type="Pfam" id="PF00455">
    <property type="entry name" value="DeoRC"/>
    <property type="match status" value="1"/>
</dbReference>
<dbReference type="InterPro" id="IPR001034">
    <property type="entry name" value="DeoR_HTH"/>
</dbReference>
<evidence type="ECO:0000256" key="3">
    <source>
        <dbReference type="ARBA" id="ARBA00023163"/>
    </source>
</evidence>
<comment type="caution">
    <text evidence="5">The sequence shown here is derived from an EMBL/GenBank/DDBJ whole genome shotgun (WGS) entry which is preliminary data.</text>
</comment>
<dbReference type="InterPro" id="IPR036388">
    <property type="entry name" value="WH-like_DNA-bd_sf"/>
</dbReference>
<dbReference type="Gene3D" id="3.40.50.1360">
    <property type="match status" value="1"/>
</dbReference>
<dbReference type="PROSITE" id="PS51000">
    <property type="entry name" value="HTH_DEOR_2"/>
    <property type="match status" value="1"/>
</dbReference>
<evidence type="ECO:0000256" key="1">
    <source>
        <dbReference type="ARBA" id="ARBA00022491"/>
    </source>
</evidence>
<dbReference type="OrthoDB" id="9814815at2"/>
<dbReference type="Gene3D" id="1.10.10.10">
    <property type="entry name" value="Winged helix-like DNA-binding domain superfamily/Winged helix DNA-binding domain"/>
    <property type="match status" value="1"/>
</dbReference>
<dbReference type="PRINTS" id="PR00037">
    <property type="entry name" value="HTHLACR"/>
</dbReference>
<protein>
    <submittedName>
        <fullName evidence="5">DeoR faimly transcriptional regulator</fullName>
    </submittedName>
</protein>
<dbReference type="InterPro" id="IPR050313">
    <property type="entry name" value="Carb_Metab_HTH_regulators"/>
</dbReference>
<keyword evidence="6" id="KW-1185">Reference proteome</keyword>
<reference evidence="5 6" key="1">
    <citation type="journal article" date="2015" name="Int. J. Syst. Evol. Microbiol.">
        <title>Aestuariivita atlantica sp. nov., isolated from deep sea sediment of the Atlantic Ocean.</title>
        <authorList>
            <person name="Li G."/>
            <person name="Lai Q."/>
            <person name="Du Y."/>
            <person name="Liu X."/>
            <person name="Sun F."/>
            <person name="Shao Z."/>
        </authorList>
    </citation>
    <scope>NUCLEOTIDE SEQUENCE [LARGE SCALE GENOMIC DNA]</scope>
    <source>
        <strain evidence="5 6">22II-S11-z3</strain>
    </source>
</reference>
<dbReference type="InterPro" id="IPR014036">
    <property type="entry name" value="DeoR-like_C"/>
</dbReference>
<evidence type="ECO:0000259" key="4">
    <source>
        <dbReference type="PROSITE" id="PS51000"/>
    </source>
</evidence>
<name>A0A0L1JPY4_9RHOB</name>
<keyword evidence="3" id="KW-0804">Transcription</keyword>
<dbReference type="PANTHER" id="PTHR30363">
    <property type="entry name" value="HTH-TYPE TRANSCRIPTIONAL REGULATOR SRLR-RELATED"/>
    <property type="match status" value="1"/>
</dbReference>
<dbReference type="AlphaFoldDB" id="A0A0L1JPY4"/>
<evidence type="ECO:0000313" key="6">
    <source>
        <dbReference type="Proteomes" id="UP000036938"/>
    </source>
</evidence>
<dbReference type="InterPro" id="IPR036390">
    <property type="entry name" value="WH_DNA-bd_sf"/>
</dbReference>
<dbReference type="GO" id="GO:0003700">
    <property type="term" value="F:DNA-binding transcription factor activity"/>
    <property type="evidence" value="ECO:0007669"/>
    <property type="project" value="InterPro"/>
</dbReference>
<dbReference type="SUPFAM" id="SSF100950">
    <property type="entry name" value="NagB/RpiA/CoA transferase-like"/>
    <property type="match status" value="1"/>
</dbReference>
<dbReference type="PATRIC" id="fig|1317121.7.peg.3275"/>
<dbReference type="SMART" id="SM00420">
    <property type="entry name" value="HTH_DEOR"/>
    <property type="match status" value="1"/>
</dbReference>
<dbReference type="SUPFAM" id="SSF46785">
    <property type="entry name" value="Winged helix' DNA-binding domain"/>
    <property type="match status" value="1"/>
</dbReference>
<evidence type="ECO:0000313" key="5">
    <source>
        <dbReference type="EMBL" id="KNG93438.1"/>
    </source>
</evidence>
<keyword evidence="1" id="KW-0678">Repressor</keyword>
<dbReference type="SMART" id="SM01134">
    <property type="entry name" value="DeoRC"/>
    <property type="match status" value="1"/>
</dbReference>